<gene>
    <name evidence="2" type="ORF">BYL167_LOCUS65556</name>
    <name evidence="1" type="ORF">SMN809_LOCUS3714</name>
</gene>
<evidence type="ECO:0000313" key="3">
    <source>
        <dbReference type="Proteomes" id="UP000681967"/>
    </source>
</evidence>
<name>A0A8S3FAH7_9BILA</name>
<dbReference type="Proteomes" id="UP000676336">
    <property type="component" value="Unassembled WGS sequence"/>
</dbReference>
<reference evidence="2" key="1">
    <citation type="submission" date="2021-02" db="EMBL/GenBank/DDBJ databases">
        <authorList>
            <person name="Nowell W R."/>
        </authorList>
    </citation>
    <scope>NUCLEOTIDE SEQUENCE</scope>
</reference>
<dbReference type="AlphaFoldDB" id="A0A8S3FAH7"/>
<evidence type="ECO:0000313" key="2">
    <source>
        <dbReference type="EMBL" id="CAF5110011.1"/>
    </source>
</evidence>
<dbReference type="EMBL" id="CAJOBH010241215">
    <property type="protein sequence ID" value="CAF5110011.1"/>
    <property type="molecule type" value="Genomic_DNA"/>
</dbReference>
<proteinExistence type="predicted"/>
<dbReference type="EMBL" id="CAJOBI010000798">
    <property type="protein sequence ID" value="CAF3845630.1"/>
    <property type="molecule type" value="Genomic_DNA"/>
</dbReference>
<evidence type="ECO:0000313" key="1">
    <source>
        <dbReference type="EMBL" id="CAF3845630.1"/>
    </source>
</evidence>
<comment type="caution">
    <text evidence="2">The sequence shown here is derived from an EMBL/GenBank/DDBJ whole genome shotgun (WGS) entry which is preliminary data.</text>
</comment>
<feature type="non-terminal residue" evidence="2">
    <location>
        <position position="1"/>
    </location>
</feature>
<protein>
    <submittedName>
        <fullName evidence="2">Uncharacterized protein</fullName>
    </submittedName>
</protein>
<dbReference type="Proteomes" id="UP000681967">
    <property type="component" value="Unassembled WGS sequence"/>
</dbReference>
<sequence>LHEAAVKLSANQVKQSLEQLWSQSRSTSTSKKRITYEEFQNLAFSVYLKTVKQIP</sequence>
<organism evidence="2 3">
    <name type="scientific">Rotaria magnacalcarata</name>
    <dbReference type="NCBI Taxonomy" id="392030"/>
    <lineage>
        <taxon>Eukaryota</taxon>
        <taxon>Metazoa</taxon>
        <taxon>Spiralia</taxon>
        <taxon>Gnathifera</taxon>
        <taxon>Rotifera</taxon>
        <taxon>Eurotatoria</taxon>
        <taxon>Bdelloidea</taxon>
        <taxon>Philodinida</taxon>
        <taxon>Philodinidae</taxon>
        <taxon>Rotaria</taxon>
    </lineage>
</organism>
<accession>A0A8S3FAH7</accession>